<sequence length="313" mass="32313">MKQEGALRFVSGVVVAVGLLGCGGAEQERTQADAVGGAEQEIVGGVEARPGSHPWIVSLQQGGKHFCGGSLIKVGRRDESDIVVTAAHCVFDGWSGTTVSAGAHDLNNPSVGQVPVRVARAVPHPRYNPDTTLNDIAVLKLERPIKFTSSQCGVSGAMRPNLMKGQAAAAGLPIIPVCLPAAGEQVSDNVEGTVAGWGLTREGGYDTSPRLMQVGVPTINSRDLANMYRPHGIQIDSAAMLGAGYRQGGKDACQGDSGGPYVIKSGSGYVLQGVTSFGVGCARAGLPGVYARVSNYIGWINQQVGIHSNVAGL</sequence>
<dbReference type="PANTHER" id="PTHR24252:SF7">
    <property type="entry name" value="HYALIN"/>
    <property type="match status" value="1"/>
</dbReference>
<keyword evidence="1" id="KW-1015">Disulfide bond</keyword>
<feature type="domain" description="Peptidase S1" evidence="3">
    <location>
        <begin position="42"/>
        <end position="305"/>
    </location>
</feature>
<dbReference type="Gene3D" id="2.40.10.10">
    <property type="entry name" value="Trypsin-like serine proteases"/>
    <property type="match status" value="2"/>
</dbReference>
<dbReference type="InterPro" id="IPR001314">
    <property type="entry name" value="Peptidase_S1A"/>
</dbReference>
<dbReference type="PANTHER" id="PTHR24252">
    <property type="entry name" value="ACROSIN-RELATED"/>
    <property type="match status" value="1"/>
</dbReference>
<evidence type="ECO:0000256" key="2">
    <source>
        <dbReference type="RuleBase" id="RU363034"/>
    </source>
</evidence>
<evidence type="ECO:0000313" key="4">
    <source>
        <dbReference type="EMBL" id="QSQ16795.1"/>
    </source>
</evidence>
<dbReference type="PROSITE" id="PS00135">
    <property type="entry name" value="TRYPSIN_SER"/>
    <property type="match status" value="1"/>
</dbReference>
<protein>
    <submittedName>
        <fullName evidence="4">Serine protease</fullName>
    </submittedName>
</protein>
<dbReference type="GO" id="GO:0008233">
    <property type="term" value="F:peptidase activity"/>
    <property type="evidence" value="ECO:0007669"/>
    <property type="project" value="UniProtKB-KW"/>
</dbReference>
<keyword evidence="5" id="KW-1185">Reference proteome</keyword>
<organism evidence="4 5">
    <name type="scientific">Myxococcus landrumensis</name>
    <dbReference type="NCBI Taxonomy" id="2813577"/>
    <lineage>
        <taxon>Bacteria</taxon>
        <taxon>Pseudomonadati</taxon>
        <taxon>Myxococcota</taxon>
        <taxon>Myxococcia</taxon>
        <taxon>Myxococcales</taxon>
        <taxon>Cystobacterineae</taxon>
        <taxon>Myxococcaceae</taxon>
        <taxon>Myxococcus</taxon>
    </lineage>
</organism>
<keyword evidence="2" id="KW-0720">Serine protease</keyword>
<dbReference type="GO" id="GO:0006508">
    <property type="term" value="P:proteolysis"/>
    <property type="evidence" value="ECO:0007669"/>
    <property type="project" value="UniProtKB-KW"/>
</dbReference>
<keyword evidence="2" id="KW-0378">Hydrolase</keyword>
<dbReference type="InterPro" id="IPR009003">
    <property type="entry name" value="Peptidase_S1_PA"/>
</dbReference>
<dbReference type="InterPro" id="IPR043504">
    <property type="entry name" value="Peptidase_S1_PA_chymotrypsin"/>
</dbReference>
<dbReference type="InterPro" id="IPR001254">
    <property type="entry name" value="Trypsin_dom"/>
</dbReference>
<dbReference type="Pfam" id="PF00089">
    <property type="entry name" value="Trypsin"/>
    <property type="match status" value="1"/>
</dbReference>
<reference evidence="4 5" key="1">
    <citation type="submission" date="2021-02" db="EMBL/GenBank/DDBJ databases">
        <title>De Novo genome assembly of isolated myxobacteria.</title>
        <authorList>
            <person name="Stevens D.C."/>
        </authorList>
    </citation>
    <scope>NUCLEOTIDE SEQUENCE [LARGE SCALE GENOMIC DNA]</scope>
    <source>
        <strain evidence="4 5">SCHIC003</strain>
    </source>
</reference>
<accession>A0ABX7NGT1</accession>
<evidence type="ECO:0000256" key="1">
    <source>
        <dbReference type="ARBA" id="ARBA00023157"/>
    </source>
</evidence>
<proteinExistence type="predicted"/>
<dbReference type="PROSITE" id="PS50240">
    <property type="entry name" value="TRYPSIN_DOM"/>
    <property type="match status" value="1"/>
</dbReference>
<dbReference type="InterPro" id="IPR018114">
    <property type="entry name" value="TRYPSIN_HIS"/>
</dbReference>
<dbReference type="SUPFAM" id="SSF50494">
    <property type="entry name" value="Trypsin-like serine proteases"/>
    <property type="match status" value="1"/>
</dbReference>
<dbReference type="PRINTS" id="PR00722">
    <property type="entry name" value="CHYMOTRYPSIN"/>
</dbReference>
<evidence type="ECO:0000313" key="5">
    <source>
        <dbReference type="Proteomes" id="UP000663090"/>
    </source>
</evidence>
<dbReference type="PROSITE" id="PS51257">
    <property type="entry name" value="PROKAR_LIPOPROTEIN"/>
    <property type="match status" value="1"/>
</dbReference>
<dbReference type="Proteomes" id="UP000663090">
    <property type="component" value="Chromosome"/>
</dbReference>
<dbReference type="CDD" id="cd00190">
    <property type="entry name" value="Tryp_SPc"/>
    <property type="match status" value="1"/>
</dbReference>
<evidence type="ECO:0000259" key="3">
    <source>
        <dbReference type="PROSITE" id="PS50240"/>
    </source>
</evidence>
<dbReference type="PROSITE" id="PS00134">
    <property type="entry name" value="TRYPSIN_HIS"/>
    <property type="match status" value="1"/>
</dbReference>
<gene>
    <name evidence="4" type="ORF">JY572_12395</name>
</gene>
<dbReference type="EMBL" id="CP071091">
    <property type="protein sequence ID" value="QSQ16795.1"/>
    <property type="molecule type" value="Genomic_DNA"/>
</dbReference>
<dbReference type="InterPro" id="IPR033116">
    <property type="entry name" value="TRYPSIN_SER"/>
</dbReference>
<name>A0ABX7NGT1_9BACT</name>
<keyword evidence="2 4" id="KW-0645">Protease</keyword>
<dbReference type="SMART" id="SM00020">
    <property type="entry name" value="Tryp_SPc"/>
    <property type="match status" value="1"/>
</dbReference>